<proteinExistence type="predicted"/>
<dbReference type="AlphaFoldDB" id="A0A0C3BVN1"/>
<name>A0A0C3BVN1_HEBCY</name>
<dbReference type="SUPFAM" id="SSF52047">
    <property type="entry name" value="RNI-like"/>
    <property type="match status" value="1"/>
</dbReference>
<dbReference type="InterPro" id="IPR032675">
    <property type="entry name" value="LRR_dom_sf"/>
</dbReference>
<organism evidence="1 2">
    <name type="scientific">Hebeloma cylindrosporum</name>
    <dbReference type="NCBI Taxonomy" id="76867"/>
    <lineage>
        <taxon>Eukaryota</taxon>
        <taxon>Fungi</taxon>
        <taxon>Dikarya</taxon>
        <taxon>Basidiomycota</taxon>
        <taxon>Agaricomycotina</taxon>
        <taxon>Agaricomycetes</taxon>
        <taxon>Agaricomycetidae</taxon>
        <taxon>Agaricales</taxon>
        <taxon>Agaricineae</taxon>
        <taxon>Hymenogastraceae</taxon>
        <taxon>Hebeloma</taxon>
    </lineage>
</organism>
<gene>
    <name evidence="1" type="ORF">M413DRAFT_166108</name>
</gene>
<sequence>MVRSRSSTRLSQSPPVLPLDVCGIIIDILASDYGDHLVAVKKCSLVCQLFLHLCRKHIFSTIQMSGSPESEDSDGSPYLHAMEKFLQLINHTPEIGNYIRHLELIFEEGNYLDDFPRIVQCLTSLESLTIYEPLNWRSLQWPVRNALLRLMYLPTLTHLRLCDIDNFLVTDLIHAANLRRLEVRDTSFFKGSTVAPPTPKVLPAKSIRLRELVLSPRMNSSGIEEIANAKCSDGLPLIDPTELTTISVWCMALGDIHILDTFLKRSEQLTKVDLNVHRNLALSGFGSMLSPHIRTLKIARFSITIRGRADCPLGGICGVLERIAGENVLQSLSIAVHIWGANNMNGVDWGTLDAVLTSSGWPALKRVFLTVFLLSGARRSSPRSNEWVKKEQFPRLMARRNVDFRFEVC</sequence>
<reference evidence="2" key="2">
    <citation type="submission" date="2015-01" db="EMBL/GenBank/DDBJ databases">
        <title>Evolutionary Origins and Diversification of the Mycorrhizal Mutualists.</title>
        <authorList>
            <consortium name="DOE Joint Genome Institute"/>
            <consortium name="Mycorrhizal Genomics Consortium"/>
            <person name="Kohler A."/>
            <person name="Kuo A."/>
            <person name="Nagy L.G."/>
            <person name="Floudas D."/>
            <person name="Copeland A."/>
            <person name="Barry K.W."/>
            <person name="Cichocki N."/>
            <person name="Veneault-Fourrey C."/>
            <person name="LaButti K."/>
            <person name="Lindquist E.A."/>
            <person name="Lipzen A."/>
            <person name="Lundell T."/>
            <person name="Morin E."/>
            <person name="Murat C."/>
            <person name="Riley R."/>
            <person name="Ohm R."/>
            <person name="Sun H."/>
            <person name="Tunlid A."/>
            <person name="Henrissat B."/>
            <person name="Grigoriev I.V."/>
            <person name="Hibbett D.S."/>
            <person name="Martin F."/>
        </authorList>
    </citation>
    <scope>NUCLEOTIDE SEQUENCE [LARGE SCALE GENOMIC DNA]</scope>
    <source>
        <strain evidence="2">h7</strain>
    </source>
</reference>
<keyword evidence="2" id="KW-1185">Reference proteome</keyword>
<accession>A0A0C3BVN1</accession>
<evidence type="ECO:0000313" key="2">
    <source>
        <dbReference type="Proteomes" id="UP000053424"/>
    </source>
</evidence>
<evidence type="ECO:0000313" key="1">
    <source>
        <dbReference type="EMBL" id="KIM40670.1"/>
    </source>
</evidence>
<dbReference type="HOGENOM" id="CLU_035624_0_0_1"/>
<dbReference type="Proteomes" id="UP000053424">
    <property type="component" value="Unassembled WGS sequence"/>
</dbReference>
<protein>
    <recommendedName>
        <fullName evidence="3">F-box domain-containing protein</fullName>
    </recommendedName>
</protein>
<reference evidence="1 2" key="1">
    <citation type="submission" date="2014-04" db="EMBL/GenBank/DDBJ databases">
        <authorList>
            <consortium name="DOE Joint Genome Institute"/>
            <person name="Kuo A."/>
            <person name="Gay G."/>
            <person name="Dore J."/>
            <person name="Kohler A."/>
            <person name="Nagy L.G."/>
            <person name="Floudas D."/>
            <person name="Copeland A."/>
            <person name="Barry K.W."/>
            <person name="Cichocki N."/>
            <person name="Veneault-Fourrey C."/>
            <person name="LaButti K."/>
            <person name="Lindquist E.A."/>
            <person name="Lipzen A."/>
            <person name="Lundell T."/>
            <person name="Morin E."/>
            <person name="Murat C."/>
            <person name="Sun H."/>
            <person name="Tunlid A."/>
            <person name="Henrissat B."/>
            <person name="Grigoriev I.V."/>
            <person name="Hibbett D.S."/>
            <person name="Martin F."/>
            <person name="Nordberg H.P."/>
            <person name="Cantor M.N."/>
            <person name="Hua S.X."/>
        </authorList>
    </citation>
    <scope>NUCLEOTIDE SEQUENCE [LARGE SCALE GENOMIC DNA]</scope>
    <source>
        <strain evidence="2">h7</strain>
    </source>
</reference>
<dbReference type="OrthoDB" id="2745898at2759"/>
<dbReference type="EMBL" id="KN831782">
    <property type="protein sequence ID" value="KIM40670.1"/>
    <property type="molecule type" value="Genomic_DNA"/>
</dbReference>
<evidence type="ECO:0008006" key="3">
    <source>
        <dbReference type="Google" id="ProtNLM"/>
    </source>
</evidence>
<dbReference type="Gene3D" id="3.80.10.10">
    <property type="entry name" value="Ribonuclease Inhibitor"/>
    <property type="match status" value="1"/>
</dbReference>